<dbReference type="SUPFAM" id="SSF88723">
    <property type="entry name" value="PIN domain-like"/>
    <property type="match status" value="1"/>
</dbReference>
<reference evidence="8" key="1">
    <citation type="submission" date="2017-05" db="EMBL/GenBank/DDBJ databases">
        <title>Complete and WGS of Bordetella genogroups.</title>
        <authorList>
            <person name="Spilker T."/>
            <person name="Lipuma J."/>
        </authorList>
    </citation>
    <scope>NUCLEOTIDE SEQUENCE [LARGE SCALE GENOMIC DNA]</scope>
    <source>
        <strain evidence="8">AU16122</strain>
    </source>
</reference>
<keyword evidence="1 5" id="KW-1277">Toxin-antitoxin system</keyword>
<dbReference type="GO" id="GO:0090729">
    <property type="term" value="F:toxin activity"/>
    <property type="evidence" value="ECO:0007669"/>
    <property type="project" value="UniProtKB-KW"/>
</dbReference>
<dbReference type="GO" id="GO:0004540">
    <property type="term" value="F:RNA nuclease activity"/>
    <property type="evidence" value="ECO:0007669"/>
    <property type="project" value="InterPro"/>
</dbReference>
<dbReference type="HAMAP" id="MF_00265">
    <property type="entry name" value="VapC_Nob1"/>
    <property type="match status" value="1"/>
</dbReference>
<dbReference type="EMBL" id="NEVM01000005">
    <property type="protein sequence ID" value="OZI32359.1"/>
    <property type="molecule type" value="Genomic_DNA"/>
</dbReference>
<sequence length="134" mass="14433">MILLDTHTLVWWIAGDRALGHGARERIEAEQGKGAHGEILVSAISAWEVAMLARSGRLALTMSAGAWLDTVAHIPAVRFLPVDARIAAASAELPGDFHKDPADRIIVATARAHRAALATADTKIQTYPHVETVW</sequence>
<dbReference type="AlphaFoldDB" id="A0A261S4S6"/>
<proteinExistence type="inferred from homology"/>
<evidence type="ECO:0000256" key="4">
    <source>
        <dbReference type="ARBA" id="ARBA00022801"/>
    </source>
</evidence>
<dbReference type="GO" id="GO:0000287">
    <property type="term" value="F:magnesium ion binding"/>
    <property type="evidence" value="ECO:0007669"/>
    <property type="project" value="UniProtKB-UniRule"/>
</dbReference>
<dbReference type="OrthoDB" id="9798990at2"/>
<dbReference type="CDD" id="cd09872">
    <property type="entry name" value="PIN_Sll0205-like"/>
    <property type="match status" value="1"/>
</dbReference>
<comment type="cofactor">
    <cofactor evidence="5">
        <name>Mg(2+)</name>
        <dbReference type="ChEBI" id="CHEBI:18420"/>
    </cofactor>
</comment>
<keyword evidence="2 5" id="KW-0540">Nuclease</keyword>
<dbReference type="GO" id="GO:0016787">
    <property type="term" value="F:hydrolase activity"/>
    <property type="evidence" value="ECO:0007669"/>
    <property type="project" value="UniProtKB-KW"/>
</dbReference>
<keyword evidence="5" id="KW-0460">Magnesium</keyword>
<keyword evidence="5" id="KW-0800">Toxin</keyword>
<dbReference type="InterPro" id="IPR002716">
    <property type="entry name" value="PIN_dom"/>
</dbReference>
<keyword evidence="4 5" id="KW-0378">Hydrolase</keyword>
<comment type="caution">
    <text evidence="7">The sequence shown here is derived from an EMBL/GenBank/DDBJ whole genome shotgun (WGS) entry which is preliminary data.</text>
</comment>
<dbReference type="PANTHER" id="PTHR36173:SF1">
    <property type="entry name" value="RIBONUCLEASE VAPC22"/>
    <property type="match status" value="1"/>
</dbReference>
<evidence type="ECO:0000259" key="6">
    <source>
        <dbReference type="Pfam" id="PF01850"/>
    </source>
</evidence>
<comment type="similarity">
    <text evidence="5">Belongs to the PINc/VapC protein family.</text>
</comment>
<organism evidence="7 8">
    <name type="scientific">Bordetella genomosp. 10</name>
    <dbReference type="NCBI Taxonomy" id="1416804"/>
    <lineage>
        <taxon>Bacteria</taxon>
        <taxon>Pseudomonadati</taxon>
        <taxon>Pseudomonadota</taxon>
        <taxon>Betaproteobacteria</taxon>
        <taxon>Burkholderiales</taxon>
        <taxon>Alcaligenaceae</taxon>
        <taxon>Bordetella</taxon>
    </lineage>
</organism>
<dbReference type="Gene3D" id="3.40.50.1010">
    <property type="entry name" value="5'-nuclease"/>
    <property type="match status" value="1"/>
</dbReference>
<evidence type="ECO:0000256" key="2">
    <source>
        <dbReference type="ARBA" id="ARBA00022722"/>
    </source>
</evidence>
<feature type="domain" description="PIN" evidence="6">
    <location>
        <begin position="2"/>
        <end position="127"/>
    </location>
</feature>
<comment type="function">
    <text evidence="5">Toxic component of a toxin-antitoxin (TA) system. An RNase.</text>
</comment>
<keyword evidence="8" id="KW-1185">Reference proteome</keyword>
<dbReference type="PANTHER" id="PTHR36173">
    <property type="entry name" value="RIBONUCLEASE VAPC16-RELATED"/>
    <property type="match status" value="1"/>
</dbReference>
<dbReference type="RefSeq" id="WP_094856764.1">
    <property type="nucleotide sequence ID" value="NZ_NEVM01000005.1"/>
</dbReference>
<evidence type="ECO:0000256" key="1">
    <source>
        <dbReference type="ARBA" id="ARBA00022649"/>
    </source>
</evidence>
<feature type="binding site" evidence="5">
    <location>
        <position position="103"/>
    </location>
    <ligand>
        <name>Mg(2+)</name>
        <dbReference type="ChEBI" id="CHEBI:18420"/>
    </ligand>
</feature>
<gene>
    <name evidence="5" type="primary">vapC</name>
    <name evidence="7" type="ORF">CAL29_19880</name>
</gene>
<name>A0A261S4S6_9BORD</name>
<accession>A0A261S4S6</accession>
<dbReference type="InterPro" id="IPR052919">
    <property type="entry name" value="TA_system_RNase"/>
</dbReference>
<keyword evidence="3 5" id="KW-0479">Metal-binding</keyword>
<dbReference type="InterPro" id="IPR029060">
    <property type="entry name" value="PIN-like_dom_sf"/>
</dbReference>
<evidence type="ECO:0000256" key="3">
    <source>
        <dbReference type="ARBA" id="ARBA00022723"/>
    </source>
</evidence>
<dbReference type="Proteomes" id="UP000216020">
    <property type="component" value="Unassembled WGS sequence"/>
</dbReference>
<evidence type="ECO:0000256" key="5">
    <source>
        <dbReference type="HAMAP-Rule" id="MF_00265"/>
    </source>
</evidence>
<feature type="binding site" evidence="5">
    <location>
        <position position="5"/>
    </location>
    <ligand>
        <name>Mg(2+)</name>
        <dbReference type="ChEBI" id="CHEBI:18420"/>
    </ligand>
</feature>
<evidence type="ECO:0000313" key="8">
    <source>
        <dbReference type="Proteomes" id="UP000216020"/>
    </source>
</evidence>
<dbReference type="Pfam" id="PF01850">
    <property type="entry name" value="PIN"/>
    <property type="match status" value="1"/>
</dbReference>
<dbReference type="InterPro" id="IPR041705">
    <property type="entry name" value="PIN_Sll0205"/>
</dbReference>
<dbReference type="EC" id="3.1.-.-" evidence="5"/>
<dbReference type="InterPro" id="IPR022907">
    <property type="entry name" value="VapC_family"/>
</dbReference>
<protein>
    <recommendedName>
        <fullName evidence="5">Ribonuclease VapC</fullName>
        <shortName evidence="5">RNase VapC</shortName>
        <ecNumber evidence="5">3.1.-.-</ecNumber>
    </recommendedName>
    <alternativeName>
        <fullName evidence="5">Toxin VapC</fullName>
    </alternativeName>
</protein>
<evidence type="ECO:0000313" key="7">
    <source>
        <dbReference type="EMBL" id="OZI32359.1"/>
    </source>
</evidence>